<dbReference type="SUPFAM" id="SSF56300">
    <property type="entry name" value="Metallo-dependent phosphatases"/>
    <property type="match status" value="1"/>
</dbReference>
<protein>
    <submittedName>
        <fullName evidence="2">Ligase-associated DNA damage response endonuclease PdeM</fullName>
        <ecNumber evidence="2">3.1.-.-</ecNumber>
    </submittedName>
</protein>
<keyword evidence="2" id="KW-0378">Hydrolase</keyword>
<comment type="caution">
    <text evidence="2">The sequence shown here is derived from an EMBL/GenBank/DDBJ whole genome shotgun (WGS) entry which is preliminary data.</text>
</comment>
<dbReference type="InterPro" id="IPR026336">
    <property type="entry name" value="PdeM-like"/>
</dbReference>
<dbReference type="PANTHER" id="PTHR39323">
    <property type="entry name" value="BLR1149 PROTEIN"/>
    <property type="match status" value="1"/>
</dbReference>
<dbReference type="EMBL" id="JBHRXY010000002">
    <property type="protein sequence ID" value="MFC3628848.1"/>
    <property type="molecule type" value="Genomic_DNA"/>
</dbReference>
<keyword evidence="2" id="KW-0540">Nuclease</keyword>
<evidence type="ECO:0000313" key="2">
    <source>
        <dbReference type="EMBL" id="MFC3628848.1"/>
    </source>
</evidence>
<keyword evidence="2" id="KW-0255">Endonuclease</keyword>
<dbReference type="Proteomes" id="UP001595539">
    <property type="component" value="Unassembled WGS sequence"/>
</dbReference>
<dbReference type="InterPro" id="IPR004843">
    <property type="entry name" value="Calcineurin-like_PHP"/>
</dbReference>
<dbReference type="EC" id="3.1.-.-" evidence="2"/>
<evidence type="ECO:0000259" key="1">
    <source>
        <dbReference type="Pfam" id="PF00149"/>
    </source>
</evidence>
<dbReference type="GO" id="GO:0016787">
    <property type="term" value="F:hydrolase activity"/>
    <property type="evidence" value="ECO:0007669"/>
    <property type="project" value="UniProtKB-KW"/>
</dbReference>
<name>A0ABV7U1P4_9RHOB</name>
<keyword evidence="3" id="KW-1185">Reference proteome</keyword>
<dbReference type="InterPro" id="IPR029052">
    <property type="entry name" value="Metallo-depent_PP-like"/>
</dbReference>
<dbReference type="Pfam" id="PF00149">
    <property type="entry name" value="Metallophos"/>
    <property type="match status" value="1"/>
</dbReference>
<dbReference type="RefSeq" id="WP_377759953.1">
    <property type="nucleotide sequence ID" value="NZ_JBHRXY010000002.1"/>
</dbReference>
<sequence>MSYPFDFAGERLEARPSGALFWPDRRWLVVADLHLGKSERMARRGGSLLPPYETLVTLDRLDSEIAATDPAAVISLGDGFDDDAAAEALPDLLCDRLRAMAWRRRWIWISGNHDPAPVCPRLPGETLAELGDGPVLRHQAGQGPDMSGHFHPCVRLAGDRRRCFLVGRDHLILPAFGAYTGGLAIDSPVLTALVPQGLAIACGARALPIPVGVPARAGRPGRRA</sequence>
<feature type="domain" description="Calcineurin-like phosphoesterase" evidence="1">
    <location>
        <begin position="28"/>
        <end position="122"/>
    </location>
</feature>
<dbReference type="InterPro" id="IPR024173">
    <property type="entry name" value="Pesterase_MJ0037-like"/>
</dbReference>
<accession>A0ABV7U1P4</accession>
<reference evidence="3" key="1">
    <citation type="journal article" date="2019" name="Int. J. Syst. Evol. Microbiol.">
        <title>The Global Catalogue of Microorganisms (GCM) 10K type strain sequencing project: providing services to taxonomists for standard genome sequencing and annotation.</title>
        <authorList>
            <consortium name="The Broad Institute Genomics Platform"/>
            <consortium name="The Broad Institute Genome Sequencing Center for Infectious Disease"/>
            <person name="Wu L."/>
            <person name="Ma J."/>
        </authorList>
    </citation>
    <scope>NUCLEOTIDE SEQUENCE [LARGE SCALE GENOMIC DNA]</scope>
    <source>
        <strain evidence="3">KCTC 42473</strain>
    </source>
</reference>
<keyword evidence="2" id="KW-0436">Ligase</keyword>
<gene>
    <name evidence="2" type="primary">pdeM</name>
    <name evidence="2" type="ORF">ACFOM8_05250</name>
</gene>
<dbReference type="GO" id="GO:0016874">
    <property type="term" value="F:ligase activity"/>
    <property type="evidence" value="ECO:0007669"/>
    <property type="project" value="UniProtKB-KW"/>
</dbReference>
<evidence type="ECO:0000313" key="3">
    <source>
        <dbReference type="Proteomes" id="UP001595539"/>
    </source>
</evidence>
<dbReference type="PIRSF" id="PIRSF000887">
    <property type="entry name" value="Pesterase_MJ0037"/>
    <property type="match status" value="1"/>
</dbReference>
<organism evidence="2 3">
    <name type="scientific">Paracoccus angustae</name>
    <dbReference type="NCBI Taxonomy" id="1671480"/>
    <lineage>
        <taxon>Bacteria</taxon>
        <taxon>Pseudomonadati</taxon>
        <taxon>Pseudomonadota</taxon>
        <taxon>Alphaproteobacteria</taxon>
        <taxon>Rhodobacterales</taxon>
        <taxon>Paracoccaceae</taxon>
        <taxon>Paracoccus</taxon>
    </lineage>
</organism>
<dbReference type="Gene3D" id="3.60.21.10">
    <property type="match status" value="1"/>
</dbReference>
<proteinExistence type="predicted"/>
<dbReference type="GO" id="GO:0004519">
    <property type="term" value="F:endonuclease activity"/>
    <property type="evidence" value="ECO:0007669"/>
    <property type="project" value="UniProtKB-KW"/>
</dbReference>
<dbReference type="NCBIfam" id="TIGR04123">
    <property type="entry name" value="P_estr_lig_assc"/>
    <property type="match status" value="1"/>
</dbReference>
<dbReference type="PANTHER" id="PTHR39323:SF1">
    <property type="entry name" value="BLR1149 PROTEIN"/>
    <property type="match status" value="1"/>
</dbReference>